<accession>A0A0R1UX23</accession>
<dbReference type="Gene3D" id="3.50.50.60">
    <property type="entry name" value="FAD/NAD(P)-binding domain"/>
    <property type="match status" value="1"/>
</dbReference>
<dbReference type="AlphaFoldDB" id="A0A0R1UX23"/>
<dbReference type="InterPro" id="IPR010960">
    <property type="entry name" value="Flavocytochrome_c"/>
</dbReference>
<feature type="domain" description="FAD-dependent oxidoreductase 2 FAD-binding" evidence="6">
    <location>
        <begin position="31"/>
        <end position="455"/>
    </location>
</feature>
<comment type="similarity">
    <text evidence="5">Belongs to the FAD-dependent oxidoreductase 2 family. FRD/SDH subfamily.</text>
</comment>
<evidence type="ECO:0000313" key="7">
    <source>
        <dbReference type="EMBL" id="KRL97808.1"/>
    </source>
</evidence>
<dbReference type="InterPro" id="IPR036188">
    <property type="entry name" value="FAD/NAD-bd_sf"/>
</dbReference>
<dbReference type="PANTHER" id="PTHR43400">
    <property type="entry name" value="FUMARATE REDUCTASE"/>
    <property type="match status" value="1"/>
</dbReference>
<name>A0A0R1UX23_9LACO</name>
<gene>
    <name evidence="7" type="ORF">FD50_GL001178</name>
</gene>
<keyword evidence="2 5" id="KW-0285">Flavoprotein</keyword>
<evidence type="ECO:0000256" key="3">
    <source>
        <dbReference type="ARBA" id="ARBA00022827"/>
    </source>
</evidence>
<dbReference type="InterPro" id="IPR050315">
    <property type="entry name" value="FAD-oxidoreductase_2"/>
</dbReference>
<dbReference type="NCBIfam" id="NF005064">
    <property type="entry name" value="PRK06481.1"/>
    <property type="match status" value="1"/>
</dbReference>
<dbReference type="Proteomes" id="UP000051166">
    <property type="component" value="Unassembled WGS sequence"/>
</dbReference>
<dbReference type="GO" id="GO:0033765">
    <property type="term" value="F:steroid dehydrogenase activity, acting on the CH-CH group of donors"/>
    <property type="evidence" value="ECO:0007669"/>
    <property type="project" value="UniProtKB-ARBA"/>
</dbReference>
<proteinExistence type="inferred from homology"/>
<protein>
    <submittedName>
        <fullName evidence="7">Fumarate reductase flavoprotein subunit</fullName>
    </submittedName>
</protein>
<evidence type="ECO:0000259" key="6">
    <source>
        <dbReference type="Pfam" id="PF00890"/>
    </source>
</evidence>
<keyword evidence="4 5" id="KW-0560">Oxidoreductase</keyword>
<comment type="cofactor">
    <cofactor evidence="1">
        <name>FAD</name>
        <dbReference type="ChEBI" id="CHEBI:57692"/>
    </cofactor>
</comment>
<dbReference type="EMBL" id="AZFQ01000049">
    <property type="protein sequence ID" value="KRL97808.1"/>
    <property type="molecule type" value="Genomic_DNA"/>
</dbReference>
<evidence type="ECO:0000256" key="1">
    <source>
        <dbReference type="ARBA" id="ARBA00001974"/>
    </source>
</evidence>
<dbReference type="PATRIC" id="fig|1423801.4.peg.1201"/>
<dbReference type="SUPFAM" id="SSF51905">
    <property type="entry name" value="FAD/NAD(P)-binding domain"/>
    <property type="match status" value="1"/>
</dbReference>
<dbReference type="Pfam" id="PF00890">
    <property type="entry name" value="FAD_binding_2"/>
    <property type="match status" value="1"/>
</dbReference>
<dbReference type="PANTHER" id="PTHR43400:SF7">
    <property type="entry name" value="FAD-DEPENDENT OXIDOREDUCTASE 2 FAD BINDING DOMAIN-CONTAINING PROTEIN"/>
    <property type="match status" value="1"/>
</dbReference>
<dbReference type="GO" id="GO:0010181">
    <property type="term" value="F:FMN binding"/>
    <property type="evidence" value="ECO:0007669"/>
    <property type="project" value="InterPro"/>
</dbReference>
<evidence type="ECO:0000256" key="5">
    <source>
        <dbReference type="RuleBase" id="RU366062"/>
    </source>
</evidence>
<dbReference type="InterPro" id="IPR027477">
    <property type="entry name" value="Succ_DH/fumarate_Rdtase_cat_sf"/>
</dbReference>
<organism evidence="7 8">
    <name type="scientific">Liquorilactobacillus satsumensis DSM 16230 = JCM 12392</name>
    <dbReference type="NCBI Taxonomy" id="1423801"/>
    <lineage>
        <taxon>Bacteria</taxon>
        <taxon>Bacillati</taxon>
        <taxon>Bacillota</taxon>
        <taxon>Bacilli</taxon>
        <taxon>Lactobacillales</taxon>
        <taxon>Lactobacillaceae</taxon>
        <taxon>Liquorilactobacillus</taxon>
    </lineage>
</organism>
<evidence type="ECO:0000256" key="2">
    <source>
        <dbReference type="ARBA" id="ARBA00022630"/>
    </source>
</evidence>
<keyword evidence="3 5" id="KW-0274">FAD</keyword>
<dbReference type="FunFam" id="3.90.700.10:FF:000007">
    <property type="entry name" value="NADH-dependent fumarate reductase"/>
    <property type="match status" value="1"/>
</dbReference>
<reference evidence="7 8" key="1">
    <citation type="journal article" date="2015" name="Genome Announc.">
        <title>Expanding the biotechnology potential of lactobacilli through comparative genomics of 213 strains and associated genera.</title>
        <authorList>
            <person name="Sun Z."/>
            <person name="Harris H.M."/>
            <person name="McCann A."/>
            <person name="Guo C."/>
            <person name="Argimon S."/>
            <person name="Zhang W."/>
            <person name="Yang X."/>
            <person name="Jeffery I.B."/>
            <person name="Cooney J.C."/>
            <person name="Kagawa T.F."/>
            <person name="Liu W."/>
            <person name="Song Y."/>
            <person name="Salvetti E."/>
            <person name="Wrobel A."/>
            <person name="Rasinkangas P."/>
            <person name="Parkhill J."/>
            <person name="Rea M.C."/>
            <person name="O'Sullivan O."/>
            <person name="Ritari J."/>
            <person name="Douillard F.P."/>
            <person name="Paul Ross R."/>
            <person name="Yang R."/>
            <person name="Briner A.E."/>
            <person name="Felis G.E."/>
            <person name="de Vos W.M."/>
            <person name="Barrangou R."/>
            <person name="Klaenhammer T.R."/>
            <person name="Caufield P.W."/>
            <person name="Cui Y."/>
            <person name="Zhang H."/>
            <person name="O'Toole P.W."/>
        </authorList>
    </citation>
    <scope>NUCLEOTIDE SEQUENCE [LARGE SCALE GENOMIC DNA]</scope>
    <source>
        <strain evidence="7 8">DSM 16230</strain>
    </source>
</reference>
<dbReference type="SUPFAM" id="SSF56425">
    <property type="entry name" value="Succinate dehydrogenase/fumarate reductase flavoprotein, catalytic domain"/>
    <property type="match status" value="1"/>
</dbReference>
<dbReference type="STRING" id="1423801.FD50_GL001178"/>
<sequence>MVASTNILGGKIVGAFSFSTTAPEKLQDKYDVVIVGSGATGLTCALQAHELGLQPLVVEKMAKIGGNTNRASSGMNAAETNVQLQHGIVDSFAEFYQETYHGGGYLNDPQLLRYFSTHAVLALDWLSAHGIELSDLTLTGGMSKKRAHRPASTAPIGAFLIQGLLQALQQQKIPLVTETTVTRLLRSTSGATQGVEVKFADGTKKTLHSKVVVLATGGFGASKELLQKYRPDLLGYRTTNHAGATGDGLRLAHQVGAELMQMNLIQVHPTVQQDNPHAFLIGEAVRGEGALLVSKGKRFVNELDTRRIVSNQITALPEKSAYLVFDQQVRERVKAIDFYLKIGLVVTASSIAELAQKVGFEVAKLEETVKTWNQAVERGLDPQFGRTTGFGNGLTTAPYYAIHVAPAVHYTMGGIHINEKTQVLDGNGDVIPGLLAAGEVAGGLHGNNRIGGNSIAETIVFGRQAGQQAKVFTEQG</sequence>
<dbReference type="Gene3D" id="3.90.700.10">
    <property type="entry name" value="Succinate dehydrogenase/fumarate reductase flavoprotein, catalytic domain"/>
    <property type="match status" value="1"/>
</dbReference>
<comment type="caution">
    <text evidence="7">The sequence shown here is derived from an EMBL/GenBank/DDBJ whole genome shotgun (WGS) entry which is preliminary data.</text>
</comment>
<evidence type="ECO:0000313" key="8">
    <source>
        <dbReference type="Proteomes" id="UP000051166"/>
    </source>
</evidence>
<keyword evidence="8" id="KW-1185">Reference proteome</keyword>
<evidence type="ECO:0000256" key="4">
    <source>
        <dbReference type="ARBA" id="ARBA00023002"/>
    </source>
</evidence>
<dbReference type="InterPro" id="IPR003953">
    <property type="entry name" value="FAD-dep_OxRdtase_2_FAD-bd"/>
</dbReference>
<dbReference type="NCBIfam" id="TIGR01813">
    <property type="entry name" value="flavo_cyto_c"/>
    <property type="match status" value="1"/>
</dbReference>